<feature type="domain" description="Mutator-like transposase" evidence="1">
    <location>
        <begin position="23"/>
        <end position="256"/>
    </location>
</feature>
<proteinExistence type="predicted"/>
<name>A0AAE0XR94_9GAST</name>
<reference evidence="2" key="1">
    <citation type="journal article" date="2023" name="G3 (Bethesda)">
        <title>A reference genome for the long-term kleptoplast-retaining sea slug Elysia crispata morphotype clarki.</title>
        <authorList>
            <person name="Eastman K.E."/>
            <person name="Pendleton A.L."/>
            <person name="Shaikh M.A."/>
            <person name="Suttiyut T."/>
            <person name="Ogas R."/>
            <person name="Tomko P."/>
            <person name="Gavelis G."/>
            <person name="Widhalm J.R."/>
            <person name="Wisecaver J.H."/>
        </authorList>
    </citation>
    <scope>NUCLEOTIDE SEQUENCE</scope>
    <source>
        <strain evidence="2">ECLA1</strain>
    </source>
</reference>
<sequence length="291" mass="32184">MTCTPSHKTLLILNEAHRKIGLQPDADNCLQIAVSFDGSWLTRGHKSLIGIGAVIDILTDLVIDTHVLSLHCQICATTGAKIKKEKSNNYEQWLQEHKESGSCTINFGGVSGMMEVEAATILWARSVEKFRLKYTTFVGDGDSKAYNKVCDLAPYGPDVEIEKEECLNHVGKRMGAALRNVVSDCSKRGITLGGRGSGRLTANAIRKLSIYYTHGIRSHDTAAEMKKAILASLHHCYSTDEHPQHSYCLSGLDSWCYFKKGLARHQFVFGHKKESIHLKILIASQAPHAHL</sequence>
<accession>A0AAE0XR94</accession>
<keyword evidence="3" id="KW-1185">Reference proteome</keyword>
<evidence type="ECO:0000259" key="1">
    <source>
        <dbReference type="Pfam" id="PF20700"/>
    </source>
</evidence>
<organism evidence="2 3">
    <name type="scientific">Elysia crispata</name>
    <name type="common">lettuce slug</name>
    <dbReference type="NCBI Taxonomy" id="231223"/>
    <lineage>
        <taxon>Eukaryota</taxon>
        <taxon>Metazoa</taxon>
        <taxon>Spiralia</taxon>
        <taxon>Lophotrochozoa</taxon>
        <taxon>Mollusca</taxon>
        <taxon>Gastropoda</taxon>
        <taxon>Heterobranchia</taxon>
        <taxon>Euthyneura</taxon>
        <taxon>Panpulmonata</taxon>
        <taxon>Sacoglossa</taxon>
        <taxon>Placobranchoidea</taxon>
        <taxon>Plakobranchidae</taxon>
        <taxon>Elysia</taxon>
    </lineage>
</organism>
<dbReference type="InterPro" id="IPR049012">
    <property type="entry name" value="Mutator_transp_dom"/>
</dbReference>
<dbReference type="AlphaFoldDB" id="A0AAE0XR94"/>
<dbReference type="Pfam" id="PF20700">
    <property type="entry name" value="Mutator"/>
    <property type="match status" value="1"/>
</dbReference>
<comment type="caution">
    <text evidence="2">The sequence shown here is derived from an EMBL/GenBank/DDBJ whole genome shotgun (WGS) entry which is preliminary data.</text>
</comment>
<gene>
    <name evidence="2" type="ORF">RRG08_033989</name>
</gene>
<evidence type="ECO:0000313" key="2">
    <source>
        <dbReference type="EMBL" id="KAK3705409.1"/>
    </source>
</evidence>
<dbReference type="EMBL" id="JAWDGP010007771">
    <property type="protein sequence ID" value="KAK3705409.1"/>
    <property type="molecule type" value="Genomic_DNA"/>
</dbReference>
<protein>
    <recommendedName>
        <fullName evidence="1">Mutator-like transposase domain-containing protein</fullName>
    </recommendedName>
</protein>
<dbReference type="Proteomes" id="UP001283361">
    <property type="component" value="Unassembled WGS sequence"/>
</dbReference>
<evidence type="ECO:0000313" key="3">
    <source>
        <dbReference type="Proteomes" id="UP001283361"/>
    </source>
</evidence>